<comment type="caution">
    <text evidence="1">The sequence shown here is derived from an EMBL/GenBank/DDBJ whole genome shotgun (WGS) entry which is preliminary data.</text>
</comment>
<proteinExistence type="predicted"/>
<evidence type="ECO:0000313" key="1">
    <source>
        <dbReference type="EMBL" id="KAJ7518690.1"/>
    </source>
</evidence>
<dbReference type="Proteomes" id="UP001162992">
    <property type="component" value="Chromosome 20"/>
</dbReference>
<reference evidence="2" key="1">
    <citation type="journal article" date="2024" name="Proc. Natl. Acad. Sci. U.S.A.">
        <title>Extraordinary preservation of gene collinearity over three hundred million years revealed in homosporous lycophytes.</title>
        <authorList>
            <person name="Li C."/>
            <person name="Wickell D."/>
            <person name="Kuo L.Y."/>
            <person name="Chen X."/>
            <person name="Nie B."/>
            <person name="Liao X."/>
            <person name="Peng D."/>
            <person name="Ji J."/>
            <person name="Jenkins J."/>
            <person name="Williams M."/>
            <person name="Shu S."/>
            <person name="Plott C."/>
            <person name="Barry K."/>
            <person name="Rajasekar S."/>
            <person name="Grimwood J."/>
            <person name="Han X."/>
            <person name="Sun S."/>
            <person name="Hou Z."/>
            <person name="He W."/>
            <person name="Dai G."/>
            <person name="Sun C."/>
            <person name="Schmutz J."/>
            <person name="Leebens-Mack J.H."/>
            <person name="Li F.W."/>
            <person name="Wang L."/>
        </authorList>
    </citation>
    <scope>NUCLEOTIDE SEQUENCE [LARGE SCALE GENOMIC DNA]</scope>
    <source>
        <strain evidence="2">cv. PW_Plant_1</strain>
    </source>
</reference>
<name>A0ACC2AMQ3_DIPCM</name>
<gene>
    <name evidence="1" type="ORF">O6H91_20G003600</name>
</gene>
<dbReference type="EMBL" id="CM055111">
    <property type="protein sequence ID" value="KAJ7518690.1"/>
    <property type="molecule type" value="Genomic_DNA"/>
</dbReference>
<keyword evidence="2" id="KW-1185">Reference proteome</keyword>
<accession>A0ACC2AMQ3</accession>
<evidence type="ECO:0000313" key="2">
    <source>
        <dbReference type="Proteomes" id="UP001162992"/>
    </source>
</evidence>
<protein>
    <submittedName>
        <fullName evidence="1">Uncharacterized protein</fullName>
    </submittedName>
</protein>
<organism evidence="1 2">
    <name type="scientific">Diphasiastrum complanatum</name>
    <name type="common">Issler's clubmoss</name>
    <name type="synonym">Lycopodium complanatum</name>
    <dbReference type="NCBI Taxonomy" id="34168"/>
    <lineage>
        <taxon>Eukaryota</taxon>
        <taxon>Viridiplantae</taxon>
        <taxon>Streptophyta</taxon>
        <taxon>Embryophyta</taxon>
        <taxon>Tracheophyta</taxon>
        <taxon>Lycopodiopsida</taxon>
        <taxon>Lycopodiales</taxon>
        <taxon>Lycopodiaceae</taxon>
        <taxon>Lycopodioideae</taxon>
        <taxon>Diphasiastrum</taxon>
    </lineage>
</organism>
<sequence>MWTFFRLTAALAACLLANELFQAMAAPQADLVVDLPGQPIVSFRQYAGYVTVDERAGRALFYYFTEAESDSSSKPLTLWLNGGPGCSSIGGGAFTELGPFFPNVSGNGVSKNVYSWNQASNLIFLESPAGVGWSYSNSSSDYGNATDEKTARDTLMFLLGWFKKFPEYKTRDLYIAGESYAGHYVPQLAHLLLEYNRLPGNFIFNLKGILIGNPLLNLAVDTEAMYEYFWSHGLISDDTYEAVMHSCDFDDYVLGVEHNVSNKCDDKMTESNNEVGQFINNYDVILDVCLPSLVLQEVRLKQQITQRSYGVDVCIDGERDLYFNLPEVQKSLHANTTGLPYYWTMCDGPVQYNNIDGSMNIIPIIGKILKAGIRVWVFSGDQDSVVPLTGTRSQINKLAKSLDLGTTLSYRAWYAQAQVGGWTQIYGNLTYATVRGAAHMVPYTQPARALILFKKFIAGKSLPTKIY</sequence>